<evidence type="ECO:0000256" key="4">
    <source>
        <dbReference type="ARBA" id="ARBA00023163"/>
    </source>
</evidence>
<keyword evidence="3" id="KW-0805">Transcription regulation</keyword>
<feature type="compositionally biased region" description="Polar residues" evidence="6">
    <location>
        <begin position="1"/>
        <end position="25"/>
    </location>
</feature>
<feature type="region of interest" description="Disordered" evidence="6">
    <location>
        <begin position="1"/>
        <end position="52"/>
    </location>
</feature>
<evidence type="ECO:0000256" key="2">
    <source>
        <dbReference type="ARBA" id="ARBA00022491"/>
    </source>
</evidence>
<dbReference type="EMBL" id="PYSW02000009">
    <property type="protein sequence ID" value="KAG2388675.1"/>
    <property type="molecule type" value="Genomic_DNA"/>
</dbReference>
<keyword evidence="5" id="KW-0539">Nucleus</keyword>
<accession>A0AA88KM80</accession>
<gene>
    <name evidence="7" type="ORF">C9374_000114</name>
</gene>
<dbReference type="GO" id="GO:0005654">
    <property type="term" value="C:nucleoplasm"/>
    <property type="evidence" value="ECO:0007669"/>
    <property type="project" value="UniProtKB-ARBA"/>
</dbReference>
<organism evidence="7 8">
    <name type="scientific">Naegleria lovaniensis</name>
    <name type="common">Amoeba</name>
    <dbReference type="NCBI Taxonomy" id="51637"/>
    <lineage>
        <taxon>Eukaryota</taxon>
        <taxon>Discoba</taxon>
        <taxon>Heterolobosea</taxon>
        <taxon>Tetramitia</taxon>
        <taxon>Eutetramitia</taxon>
        <taxon>Vahlkampfiidae</taxon>
        <taxon>Naegleria</taxon>
    </lineage>
</organism>
<feature type="compositionally biased region" description="Basic and acidic residues" evidence="6">
    <location>
        <begin position="156"/>
        <end position="176"/>
    </location>
</feature>
<dbReference type="RefSeq" id="XP_044552667.1">
    <property type="nucleotide sequence ID" value="XM_044687049.1"/>
</dbReference>
<feature type="region of interest" description="Disordered" evidence="6">
    <location>
        <begin position="156"/>
        <end position="189"/>
    </location>
</feature>
<keyword evidence="2" id="KW-0678">Repressor</keyword>
<feature type="compositionally biased region" description="Basic residues" evidence="6">
    <location>
        <begin position="177"/>
        <end position="186"/>
    </location>
</feature>
<name>A0AA88KM80_NAELO</name>
<evidence type="ECO:0000256" key="3">
    <source>
        <dbReference type="ARBA" id="ARBA00023015"/>
    </source>
</evidence>
<dbReference type="GO" id="GO:0010468">
    <property type="term" value="P:regulation of gene expression"/>
    <property type="evidence" value="ECO:0007669"/>
    <property type="project" value="UniProtKB-ARBA"/>
</dbReference>
<keyword evidence="4" id="KW-0804">Transcription</keyword>
<protein>
    <submittedName>
        <fullName evidence="7">Uncharacterized protein</fullName>
    </submittedName>
</protein>
<evidence type="ECO:0000313" key="7">
    <source>
        <dbReference type="EMBL" id="KAG2388675.1"/>
    </source>
</evidence>
<evidence type="ECO:0000313" key="8">
    <source>
        <dbReference type="Proteomes" id="UP000816034"/>
    </source>
</evidence>
<reference evidence="7 8" key="1">
    <citation type="journal article" date="2018" name="BMC Genomics">
        <title>The genome of Naegleria lovaniensis, the basis for a comparative approach to unravel pathogenicity factors of the human pathogenic amoeba N. fowleri.</title>
        <authorList>
            <person name="Liechti N."/>
            <person name="Schurch N."/>
            <person name="Bruggmann R."/>
            <person name="Wittwer M."/>
        </authorList>
    </citation>
    <scope>NUCLEOTIDE SEQUENCE [LARGE SCALE GENOMIC DNA]</scope>
    <source>
        <strain evidence="7 8">ATCC 30569</strain>
    </source>
</reference>
<evidence type="ECO:0000256" key="6">
    <source>
        <dbReference type="SAM" id="MobiDB-lite"/>
    </source>
</evidence>
<proteinExistence type="predicted"/>
<evidence type="ECO:0000256" key="1">
    <source>
        <dbReference type="ARBA" id="ARBA00004123"/>
    </source>
</evidence>
<feature type="compositionally biased region" description="Low complexity" evidence="6">
    <location>
        <begin position="26"/>
        <end position="36"/>
    </location>
</feature>
<comment type="subcellular location">
    <subcellularLocation>
        <location evidence="1">Nucleus</location>
    </subcellularLocation>
</comment>
<dbReference type="Proteomes" id="UP000816034">
    <property type="component" value="Unassembled WGS sequence"/>
</dbReference>
<dbReference type="GeneID" id="68092576"/>
<dbReference type="SMART" id="SM01401">
    <property type="entry name" value="Sds3"/>
    <property type="match status" value="1"/>
</dbReference>
<evidence type="ECO:0000256" key="5">
    <source>
        <dbReference type="ARBA" id="ARBA00023242"/>
    </source>
</evidence>
<comment type="caution">
    <text evidence="7">The sequence shown here is derived from an EMBL/GenBank/DDBJ whole genome shotgun (WGS) entry which is preliminary data.</text>
</comment>
<keyword evidence="8" id="KW-1185">Reference proteome</keyword>
<sequence length="238" mass="27439">MSNVTNTSADSSPYESKENSIASSSTVTNNHANVVVENEEDETATDQSNNPELLEKLKQVQQKIKLLTSKDEGRDELLQDYIKGYKEQISLFDSLKQRKLFLAAQFRELQMRNIEETYNSDVQQAKSDYENDISTYVEKLLNQALEEEKRISEELKGITPIRKEGSDSAQNDEDKKPGRKLTRNRRGAASSTEKWSNVINMSYETYSKKKRLPWSLEGMNFQLSTDEINQDLKKMKYN</sequence>
<dbReference type="AlphaFoldDB" id="A0AA88KM80"/>
<dbReference type="InterPro" id="IPR013907">
    <property type="entry name" value="Sds3"/>
</dbReference>